<dbReference type="SUPFAM" id="SSF53187">
    <property type="entry name" value="Zn-dependent exopeptidases"/>
    <property type="match status" value="1"/>
</dbReference>
<dbReference type="GO" id="GO:0016787">
    <property type="term" value="F:hydrolase activity"/>
    <property type="evidence" value="ECO:0007669"/>
    <property type="project" value="UniProtKB-KW"/>
</dbReference>
<name>A0A2V3TQA3_9HYPH</name>
<dbReference type="Proteomes" id="UP000248021">
    <property type="component" value="Unassembled WGS sequence"/>
</dbReference>
<dbReference type="PIRSF" id="PIRSF029730">
    <property type="entry name" value="UCP029730"/>
    <property type="match status" value="1"/>
</dbReference>
<dbReference type="InterPro" id="IPR011227">
    <property type="entry name" value="UCP029730"/>
</dbReference>
<dbReference type="InterPro" id="IPR007709">
    <property type="entry name" value="N-FG_amidohydro"/>
</dbReference>
<dbReference type="Gene3D" id="3.40.630.40">
    <property type="entry name" value="Zn-dependent exopeptidases"/>
    <property type="match status" value="1"/>
</dbReference>
<dbReference type="AlphaFoldDB" id="A0A2V3TQA3"/>
<protein>
    <submittedName>
        <fullName evidence="1">Putative N-formylglutamate amidohydrolase</fullName>
    </submittedName>
</protein>
<organism evidence="1 2">
    <name type="scientific">Chelatococcus asaccharovorans</name>
    <dbReference type="NCBI Taxonomy" id="28210"/>
    <lineage>
        <taxon>Bacteria</taxon>
        <taxon>Pseudomonadati</taxon>
        <taxon>Pseudomonadota</taxon>
        <taxon>Alphaproteobacteria</taxon>
        <taxon>Hyphomicrobiales</taxon>
        <taxon>Chelatococcaceae</taxon>
        <taxon>Chelatococcus</taxon>
    </lineage>
</organism>
<evidence type="ECO:0000313" key="2">
    <source>
        <dbReference type="Proteomes" id="UP000248021"/>
    </source>
</evidence>
<comment type="caution">
    <text evidence="1">The sequence shown here is derived from an EMBL/GenBank/DDBJ whole genome shotgun (WGS) entry which is preliminary data.</text>
</comment>
<gene>
    <name evidence="1" type="ORF">C7450_12715</name>
</gene>
<sequence>MALDGAARLWHCVGHASSQRPVTSIVNAPSLQALRSAVEHPIERIAGAIASGVLVLCDHAANTIPPEYGSLGMPPAELARHIGYDIGAAMVARRLAARLDAPALLTDFSRLLIDPNRGLDDPTLVMRLSDGAIVPGNARVDEDEIARRIARFYRPYDAAITAAIEASLAEGIAPVIVSIHSFTPVWRGRPRPWEVAVLWDADPRLPVPLIEALRAGGGLTVGDNEPYDGALAGDVIARHATARGLANALIEVRQDLIADATGAAAWGDRLAEVIAPLIPALSATGVVHHPSRAVSREPPLRLA</sequence>
<keyword evidence="1" id="KW-0378">Hydrolase</keyword>
<reference evidence="1 2" key="1">
    <citation type="submission" date="2018-05" db="EMBL/GenBank/DDBJ databases">
        <title>Genomic Encyclopedia of Type Strains, Phase IV (KMG-IV): sequencing the most valuable type-strain genomes for metagenomic binning, comparative biology and taxonomic classification.</title>
        <authorList>
            <person name="Goeker M."/>
        </authorList>
    </citation>
    <scope>NUCLEOTIDE SEQUENCE [LARGE SCALE GENOMIC DNA]</scope>
    <source>
        <strain evidence="1 2">DSM 6462</strain>
    </source>
</reference>
<dbReference type="OrthoDB" id="9815326at2"/>
<dbReference type="Pfam" id="PF05013">
    <property type="entry name" value="FGase"/>
    <property type="match status" value="1"/>
</dbReference>
<proteinExistence type="predicted"/>
<keyword evidence="2" id="KW-1185">Reference proteome</keyword>
<dbReference type="EMBL" id="QJJK01000027">
    <property type="protein sequence ID" value="PXW50440.1"/>
    <property type="molecule type" value="Genomic_DNA"/>
</dbReference>
<accession>A0A2V3TQA3</accession>
<evidence type="ECO:0000313" key="1">
    <source>
        <dbReference type="EMBL" id="PXW50440.1"/>
    </source>
</evidence>